<reference evidence="3 4" key="1">
    <citation type="submission" date="2018-04" db="EMBL/GenBank/DDBJ databases">
        <authorList>
            <person name="Vogel A."/>
        </authorList>
    </citation>
    <scope>NUCLEOTIDE SEQUENCE [LARGE SCALE GENOMIC DNA]</scope>
</reference>
<dbReference type="OrthoDB" id="1862401at2759"/>
<dbReference type="EMBL" id="OOIL02000203">
    <property type="protein sequence ID" value="VFQ61769.1"/>
    <property type="molecule type" value="Genomic_DNA"/>
</dbReference>
<organism evidence="3 4">
    <name type="scientific">Cuscuta campestris</name>
    <dbReference type="NCBI Taxonomy" id="132261"/>
    <lineage>
        <taxon>Eukaryota</taxon>
        <taxon>Viridiplantae</taxon>
        <taxon>Streptophyta</taxon>
        <taxon>Embryophyta</taxon>
        <taxon>Tracheophyta</taxon>
        <taxon>Spermatophyta</taxon>
        <taxon>Magnoliopsida</taxon>
        <taxon>eudicotyledons</taxon>
        <taxon>Gunneridae</taxon>
        <taxon>Pentapetalae</taxon>
        <taxon>asterids</taxon>
        <taxon>lamiids</taxon>
        <taxon>Solanales</taxon>
        <taxon>Convolvulaceae</taxon>
        <taxon>Cuscuteae</taxon>
        <taxon>Cuscuta</taxon>
        <taxon>Cuscuta subgen. Grammica</taxon>
        <taxon>Cuscuta sect. Cleistogrammica</taxon>
    </lineage>
</organism>
<keyword evidence="2" id="KW-0012">Acyltransferase</keyword>
<dbReference type="Pfam" id="PF02458">
    <property type="entry name" value="Transferase"/>
    <property type="match status" value="1"/>
</dbReference>
<dbReference type="PANTHER" id="PTHR31625">
    <property type="match status" value="1"/>
</dbReference>
<proteinExistence type="predicted"/>
<dbReference type="AlphaFoldDB" id="A0A484KFL0"/>
<evidence type="ECO:0000313" key="4">
    <source>
        <dbReference type="Proteomes" id="UP000595140"/>
    </source>
</evidence>
<sequence>MNMGGSQPLDLTVLDQIPVAPPPESTPELTLPLTFLDLLWLHMSPVHRLVFYQHPVSATHFLHTLLPVIETSLSQTLRHFSPLAGRLIVSPDNSVLPEIRYARGDAVPLLIAESKSSGDVFDHLVSDGVRNCSVFHPLVPSLPPASDCGGSAVAVPVFALQVTHFPDVGICIGVTNHHVIGDGSSIFLFMKAWAFLSSSGRGVDQNALPSRFLPFYDRTAIQDRKGLGKIFWDSLKNIKIKDTHVHRLPSVADKVRGTFRVSPDRIKSLKNQVLTRRPDLVHVSTFTVICSYVWNCVVRSRHAESEDEEEEFFACVADCRARLDPPVPENYFGNCLTACYGYAKVRELASEGGLAAAAAVVGGSIRRQLYNEERDGVFKGGEDWFSLFAKLNPDRALGVAGSPKFDYYGLDFGWGKGKKFEMPSIDITGAISLSADRDLGGGLEVGLALPVTQMHTFSKIFAAGLEAPLGLINDARTTFFSN</sequence>
<keyword evidence="1" id="KW-0808">Transferase</keyword>
<dbReference type="GO" id="GO:0016747">
    <property type="term" value="F:acyltransferase activity, transferring groups other than amino-acyl groups"/>
    <property type="evidence" value="ECO:0007669"/>
    <property type="project" value="UniProtKB-ARBA"/>
</dbReference>
<dbReference type="InterPro" id="IPR051504">
    <property type="entry name" value="Plant_metabolite_acyltrans"/>
</dbReference>
<name>A0A484KFL0_9ASTE</name>
<dbReference type="Proteomes" id="UP000595140">
    <property type="component" value="Unassembled WGS sequence"/>
</dbReference>
<accession>A0A484KFL0</accession>
<keyword evidence="4" id="KW-1185">Reference proteome</keyword>
<protein>
    <submittedName>
        <fullName evidence="3">Uncharacterized protein</fullName>
    </submittedName>
</protein>
<dbReference type="InterPro" id="IPR023213">
    <property type="entry name" value="CAT-like_dom_sf"/>
</dbReference>
<evidence type="ECO:0000313" key="3">
    <source>
        <dbReference type="EMBL" id="VFQ61769.1"/>
    </source>
</evidence>
<evidence type="ECO:0000256" key="1">
    <source>
        <dbReference type="ARBA" id="ARBA00022679"/>
    </source>
</evidence>
<gene>
    <name evidence="3" type="ORF">CCAM_LOCUS3545</name>
</gene>
<evidence type="ECO:0000256" key="2">
    <source>
        <dbReference type="ARBA" id="ARBA00023315"/>
    </source>
</evidence>
<dbReference type="Gene3D" id="3.30.559.10">
    <property type="entry name" value="Chloramphenicol acetyltransferase-like domain"/>
    <property type="match status" value="2"/>
</dbReference>